<dbReference type="AlphaFoldDB" id="A0A0C9W8Z3"/>
<dbReference type="InterPro" id="IPR015590">
    <property type="entry name" value="Aldehyde_DH_dom"/>
</dbReference>
<evidence type="ECO:0000256" key="10">
    <source>
        <dbReference type="ARBA" id="ARBA00075718"/>
    </source>
</evidence>
<evidence type="ECO:0000256" key="11">
    <source>
        <dbReference type="ARBA" id="ARBA00077451"/>
    </source>
</evidence>
<dbReference type="InterPro" id="IPR012134">
    <property type="entry name" value="Glu-5-SA_DH"/>
</dbReference>
<dbReference type="InterPro" id="IPR016162">
    <property type="entry name" value="Ald_DH_N"/>
</dbReference>
<feature type="domain" description="Aldehyde dehydrogenase" evidence="12">
    <location>
        <begin position="6"/>
        <end position="287"/>
    </location>
</feature>
<dbReference type="PANTHER" id="PTHR11063:SF8">
    <property type="entry name" value="DELTA-1-PYRROLINE-5-CARBOXYLATE SYNTHASE"/>
    <property type="match status" value="1"/>
</dbReference>
<evidence type="ECO:0000256" key="3">
    <source>
        <dbReference type="ARBA" id="ARBA00022605"/>
    </source>
</evidence>
<dbReference type="Gene3D" id="3.40.309.10">
    <property type="entry name" value="Aldehyde Dehydrogenase, Chain A, domain 2"/>
    <property type="match status" value="1"/>
</dbReference>
<evidence type="ECO:0000256" key="9">
    <source>
        <dbReference type="ARBA" id="ARBA00060997"/>
    </source>
</evidence>
<dbReference type="FunFam" id="3.40.309.10:FF:000006">
    <property type="entry name" value="Gamma-glutamyl phosphate reductase"/>
    <property type="match status" value="1"/>
</dbReference>
<dbReference type="CDD" id="cd07079">
    <property type="entry name" value="ALDH_F18-19_ProA-GPR"/>
    <property type="match status" value="1"/>
</dbReference>
<dbReference type="HOGENOM" id="CLU_030231_0_1_1"/>
<sequence length="456" mass="48925">MTSGAEGSVEDIARAAKAAFEASQLIASDVRKLALQKIVEQLGANKDAILTANKADMEAAQLEVDAGRMSKAMQNRLDLGKGDKWESMVKGVQDVADLPDPTGVVSYASKLDDGLDLYRVSCPIGVLLVIFEARPEVVVNIAALAIKSGNAAILKGGKESNRTTVLLAKAISEGLAQTSLPRTYIQAIQTRAEVSALLSLDQYIDLVIPRGSNELVRNIQNNTRIPVMGHADGLCHVYLHEDANTEKAVRVVKDSKINYPSACNAVETLLLHRNVLDSVWPEVAKGLLEVGVQLICDADTLQAISSPDLPEKSVVSSTPDSYRTEHLDLKLSVKMVDSLDAAIQHINAHSSHHTDTIVTESQEAGSKFCRGVDSAGTFVNASTRFADGFRYGFGTEVGISTGRIHARGPVGLEGLVIYKYMMKSTADQGHIVGEFGVGEGMKSYKHTPINTSTVPF</sequence>
<dbReference type="EC" id="1.2.1.41" evidence="2"/>
<dbReference type="NCBIfam" id="NF001221">
    <property type="entry name" value="PRK00197.1"/>
    <property type="match status" value="1"/>
</dbReference>
<organism evidence="13 14">
    <name type="scientific">Hydnomerulius pinastri MD-312</name>
    <dbReference type="NCBI Taxonomy" id="994086"/>
    <lineage>
        <taxon>Eukaryota</taxon>
        <taxon>Fungi</taxon>
        <taxon>Dikarya</taxon>
        <taxon>Basidiomycota</taxon>
        <taxon>Agaricomycotina</taxon>
        <taxon>Agaricomycetes</taxon>
        <taxon>Agaricomycetidae</taxon>
        <taxon>Boletales</taxon>
        <taxon>Boletales incertae sedis</taxon>
        <taxon>Leucogyrophana</taxon>
    </lineage>
</organism>
<dbReference type="Proteomes" id="UP000053820">
    <property type="component" value="Unassembled WGS sequence"/>
</dbReference>
<dbReference type="SUPFAM" id="SSF53720">
    <property type="entry name" value="ALDH-like"/>
    <property type="match status" value="1"/>
</dbReference>
<reference evidence="13 14" key="1">
    <citation type="submission" date="2014-04" db="EMBL/GenBank/DDBJ databases">
        <title>Evolutionary Origins and Diversification of the Mycorrhizal Mutualists.</title>
        <authorList>
            <consortium name="DOE Joint Genome Institute"/>
            <consortium name="Mycorrhizal Genomics Consortium"/>
            <person name="Kohler A."/>
            <person name="Kuo A."/>
            <person name="Nagy L.G."/>
            <person name="Floudas D."/>
            <person name="Copeland A."/>
            <person name="Barry K.W."/>
            <person name="Cichocki N."/>
            <person name="Veneault-Fourrey C."/>
            <person name="LaButti K."/>
            <person name="Lindquist E.A."/>
            <person name="Lipzen A."/>
            <person name="Lundell T."/>
            <person name="Morin E."/>
            <person name="Murat C."/>
            <person name="Riley R."/>
            <person name="Ohm R."/>
            <person name="Sun H."/>
            <person name="Tunlid A."/>
            <person name="Henrissat B."/>
            <person name="Grigoriev I.V."/>
            <person name="Hibbett D.S."/>
            <person name="Martin F."/>
        </authorList>
    </citation>
    <scope>NUCLEOTIDE SEQUENCE [LARGE SCALE GENOMIC DNA]</scope>
    <source>
        <strain evidence="13 14">MD-312</strain>
    </source>
</reference>
<dbReference type="HAMAP" id="MF_00412">
    <property type="entry name" value="ProA"/>
    <property type="match status" value="1"/>
</dbReference>
<evidence type="ECO:0000256" key="7">
    <source>
        <dbReference type="ARBA" id="ARBA00049024"/>
    </source>
</evidence>
<protein>
    <recommendedName>
        <fullName evidence="2">glutamate-5-semialdehyde dehydrogenase</fullName>
        <ecNumber evidence="2">1.2.1.41</ecNumber>
    </recommendedName>
    <alternativeName>
        <fullName evidence="11">Glutamate-5-semialdehyde dehydrogenase</fullName>
    </alternativeName>
    <alternativeName>
        <fullName evidence="10">Glutamyl-gamma-semialdehyde dehydrogenase</fullName>
    </alternativeName>
</protein>
<evidence type="ECO:0000256" key="8">
    <source>
        <dbReference type="ARBA" id="ARBA00059423"/>
    </source>
</evidence>
<comment type="pathway">
    <text evidence="1">Amino-acid biosynthesis; L-proline biosynthesis; L-glutamate 5-semialdehyde from L-glutamate: step 2/2.</text>
</comment>
<accession>A0A0C9W8Z3</accession>
<dbReference type="Pfam" id="PF00171">
    <property type="entry name" value="Aldedh"/>
    <property type="match status" value="1"/>
</dbReference>
<dbReference type="OrthoDB" id="1934954at2759"/>
<comment type="catalytic activity">
    <reaction evidence="7">
        <text>L-glutamate 5-semialdehyde + phosphate + NADP(+) = L-glutamyl 5-phosphate + NADPH + H(+)</text>
        <dbReference type="Rhea" id="RHEA:19541"/>
        <dbReference type="ChEBI" id="CHEBI:15378"/>
        <dbReference type="ChEBI" id="CHEBI:43474"/>
        <dbReference type="ChEBI" id="CHEBI:57783"/>
        <dbReference type="ChEBI" id="CHEBI:58066"/>
        <dbReference type="ChEBI" id="CHEBI:58274"/>
        <dbReference type="ChEBI" id="CHEBI:58349"/>
        <dbReference type="EC" id="1.2.1.41"/>
    </reaction>
</comment>
<evidence type="ECO:0000256" key="1">
    <source>
        <dbReference type="ARBA" id="ARBA00004985"/>
    </source>
</evidence>
<evidence type="ECO:0000256" key="6">
    <source>
        <dbReference type="ARBA" id="ARBA00023002"/>
    </source>
</evidence>
<evidence type="ECO:0000259" key="12">
    <source>
        <dbReference type="Pfam" id="PF00171"/>
    </source>
</evidence>
<comment type="similarity">
    <text evidence="9">Belongs to the gamma-glutamyl phosphate reductase family.</text>
</comment>
<dbReference type="InterPro" id="IPR016161">
    <property type="entry name" value="Ald_DH/histidinol_DH"/>
</dbReference>
<dbReference type="InterPro" id="IPR016163">
    <property type="entry name" value="Ald_DH_C"/>
</dbReference>
<dbReference type="GO" id="GO:0004350">
    <property type="term" value="F:glutamate-5-semialdehyde dehydrogenase activity"/>
    <property type="evidence" value="ECO:0007669"/>
    <property type="project" value="UniProtKB-EC"/>
</dbReference>
<keyword evidence="5" id="KW-0521">NADP</keyword>
<dbReference type="Gene3D" id="3.40.605.10">
    <property type="entry name" value="Aldehyde Dehydrogenase, Chain A, domain 1"/>
    <property type="match status" value="1"/>
</dbReference>
<dbReference type="NCBIfam" id="TIGR00407">
    <property type="entry name" value="proA"/>
    <property type="match status" value="1"/>
</dbReference>
<evidence type="ECO:0000256" key="2">
    <source>
        <dbReference type="ARBA" id="ARBA00013002"/>
    </source>
</evidence>
<keyword evidence="6" id="KW-0560">Oxidoreductase</keyword>
<name>A0A0C9W8Z3_9AGAM</name>
<keyword evidence="4" id="KW-0641">Proline biosynthesis</keyword>
<dbReference type="EMBL" id="KN839893">
    <property type="protein sequence ID" value="KIJ59227.1"/>
    <property type="molecule type" value="Genomic_DNA"/>
</dbReference>
<keyword evidence="14" id="KW-1185">Reference proteome</keyword>
<proteinExistence type="inferred from homology"/>
<comment type="function">
    <text evidence="8">Catalyzes the NADPH dependent reduction of L-gamma-glutamyl 5-phosphate into L-glutamate 5-semialdehyde and phosphate. The product spontaneously undergoes cyclization to form 1-pyrroline-5-carboxylate.</text>
</comment>
<dbReference type="PANTHER" id="PTHR11063">
    <property type="entry name" value="GLUTAMATE SEMIALDEHYDE DEHYDROGENASE"/>
    <property type="match status" value="1"/>
</dbReference>
<keyword evidence="3" id="KW-0028">Amino-acid biosynthesis</keyword>
<evidence type="ECO:0000256" key="4">
    <source>
        <dbReference type="ARBA" id="ARBA00022650"/>
    </source>
</evidence>
<dbReference type="InterPro" id="IPR000965">
    <property type="entry name" value="GPR_dom"/>
</dbReference>
<dbReference type="GO" id="GO:0050661">
    <property type="term" value="F:NADP binding"/>
    <property type="evidence" value="ECO:0007669"/>
    <property type="project" value="InterPro"/>
</dbReference>
<evidence type="ECO:0000313" key="14">
    <source>
        <dbReference type="Proteomes" id="UP000053820"/>
    </source>
</evidence>
<gene>
    <name evidence="13" type="ORF">HYDPIDRAFT_140903</name>
</gene>
<dbReference type="UniPathway" id="UPA00098">
    <property type="reaction ID" value="UER00360"/>
</dbReference>
<dbReference type="PIRSF" id="PIRSF000151">
    <property type="entry name" value="GPR"/>
    <property type="match status" value="1"/>
</dbReference>
<evidence type="ECO:0000256" key="5">
    <source>
        <dbReference type="ARBA" id="ARBA00022857"/>
    </source>
</evidence>
<evidence type="ECO:0000313" key="13">
    <source>
        <dbReference type="EMBL" id="KIJ59227.1"/>
    </source>
</evidence>
<dbReference type="InterPro" id="IPR020593">
    <property type="entry name" value="G-glutamylP_reductase_CS"/>
</dbReference>
<dbReference type="GO" id="GO:0055129">
    <property type="term" value="P:L-proline biosynthetic process"/>
    <property type="evidence" value="ECO:0007669"/>
    <property type="project" value="UniProtKB-UniPathway"/>
</dbReference>
<dbReference type="PROSITE" id="PS01223">
    <property type="entry name" value="PROA"/>
    <property type="match status" value="1"/>
</dbReference>